<proteinExistence type="predicted"/>
<evidence type="ECO:0000259" key="2">
    <source>
        <dbReference type="PROSITE" id="PS50011"/>
    </source>
</evidence>
<dbReference type="SUPFAM" id="SSF56112">
    <property type="entry name" value="Protein kinase-like (PK-like)"/>
    <property type="match status" value="1"/>
</dbReference>
<gene>
    <name evidence="3" type="ORF">OAUR00152_LOCUS29483</name>
</gene>
<reference evidence="3" key="1">
    <citation type="submission" date="2021-01" db="EMBL/GenBank/DDBJ databases">
        <authorList>
            <person name="Corre E."/>
            <person name="Pelletier E."/>
            <person name="Niang G."/>
            <person name="Scheremetjew M."/>
            <person name="Finn R."/>
            <person name="Kale V."/>
            <person name="Holt S."/>
            <person name="Cochrane G."/>
            <person name="Meng A."/>
            <person name="Brown T."/>
            <person name="Cohen L."/>
        </authorList>
    </citation>
    <scope>NUCLEOTIDE SEQUENCE</scope>
    <source>
        <strain evidence="3">Isolate 1302-5</strain>
    </source>
</reference>
<feature type="compositionally biased region" description="Pro residues" evidence="1">
    <location>
        <begin position="1"/>
        <end position="11"/>
    </location>
</feature>
<sequence length="394" mass="45447">MSDPHWPPWPIRPYSTQTHTETVAAGPASDPEPFPDPVINQGVSFEEFLVSDYTTGLERREELFLVRADDEPERAYRRIRSLFPIERNGRRWGEVVLCLVLERQRDDMDGIVFVEPPPDSPTFVAIKVLSRQVVEEYLQGGGTENPYNEIAAMQAIGDGIHVINCLEALEDTRQHRNQLFIVMPFCEGGDLWSVIHENPDYEGPGIPEEYGRRCFREIIECVEYLQRQGVCHGDISAENVLIRNGRCILIDLGCCFRVPRAQNWQRVMSRPFQQRFGKNEYMAPEIFFLQFNFDGFAIDIWSAGVTLFHMLTGDLIERTPVWAVVQRNLNNFIRNNPRLQNVTRHMNGVACHLIHRMLLEPATRYTLQDVTMSTWVSALVLQHVPMDRYLEAAE</sequence>
<dbReference type="EMBL" id="HBKQ01042823">
    <property type="protein sequence ID" value="CAE2266996.1"/>
    <property type="molecule type" value="Transcribed_RNA"/>
</dbReference>
<dbReference type="PANTHER" id="PTHR44167:SF30">
    <property type="entry name" value="PHOSPHORYLASE KINASE"/>
    <property type="match status" value="1"/>
</dbReference>
<accession>A0A7S4N5E3</accession>
<dbReference type="PROSITE" id="PS50011">
    <property type="entry name" value="PROTEIN_KINASE_DOM"/>
    <property type="match status" value="1"/>
</dbReference>
<dbReference type="GO" id="GO:0004674">
    <property type="term" value="F:protein serine/threonine kinase activity"/>
    <property type="evidence" value="ECO:0007669"/>
    <property type="project" value="TreeGrafter"/>
</dbReference>
<dbReference type="Pfam" id="PF00069">
    <property type="entry name" value="Pkinase"/>
    <property type="match status" value="1"/>
</dbReference>
<dbReference type="InterPro" id="IPR000719">
    <property type="entry name" value="Prot_kinase_dom"/>
</dbReference>
<protein>
    <recommendedName>
        <fullName evidence="2">Protein kinase domain-containing protein</fullName>
    </recommendedName>
</protein>
<evidence type="ECO:0000313" key="3">
    <source>
        <dbReference type="EMBL" id="CAE2266996.1"/>
    </source>
</evidence>
<organism evidence="3">
    <name type="scientific">Odontella aurita</name>
    <dbReference type="NCBI Taxonomy" id="265563"/>
    <lineage>
        <taxon>Eukaryota</taxon>
        <taxon>Sar</taxon>
        <taxon>Stramenopiles</taxon>
        <taxon>Ochrophyta</taxon>
        <taxon>Bacillariophyta</taxon>
        <taxon>Mediophyceae</taxon>
        <taxon>Biddulphiophycidae</taxon>
        <taxon>Eupodiscales</taxon>
        <taxon>Odontellaceae</taxon>
        <taxon>Odontella</taxon>
    </lineage>
</organism>
<dbReference type="AlphaFoldDB" id="A0A7S4N5E3"/>
<feature type="domain" description="Protein kinase" evidence="2">
    <location>
        <begin position="86"/>
        <end position="376"/>
    </location>
</feature>
<dbReference type="PROSITE" id="PS00109">
    <property type="entry name" value="PROTEIN_KINASE_TYR"/>
    <property type="match status" value="1"/>
</dbReference>
<dbReference type="PANTHER" id="PTHR44167">
    <property type="entry name" value="OVARIAN-SPECIFIC SERINE/THREONINE-PROTEIN KINASE LOK-RELATED"/>
    <property type="match status" value="1"/>
</dbReference>
<dbReference type="InterPro" id="IPR011009">
    <property type="entry name" value="Kinase-like_dom_sf"/>
</dbReference>
<dbReference type="GO" id="GO:0005524">
    <property type="term" value="F:ATP binding"/>
    <property type="evidence" value="ECO:0007669"/>
    <property type="project" value="InterPro"/>
</dbReference>
<dbReference type="InterPro" id="IPR008266">
    <property type="entry name" value="Tyr_kinase_AS"/>
</dbReference>
<dbReference type="GO" id="GO:0005634">
    <property type="term" value="C:nucleus"/>
    <property type="evidence" value="ECO:0007669"/>
    <property type="project" value="TreeGrafter"/>
</dbReference>
<evidence type="ECO:0000256" key="1">
    <source>
        <dbReference type="SAM" id="MobiDB-lite"/>
    </source>
</evidence>
<feature type="region of interest" description="Disordered" evidence="1">
    <location>
        <begin position="1"/>
        <end position="36"/>
    </location>
</feature>
<name>A0A7S4N5E3_9STRA</name>
<dbReference type="GO" id="GO:0044773">
    <property type="term" value="P:mitotic DNA damage checkpoint signaling"/>
    <property type="evidence" value="ECO:0007669"/>
    <property type="project" value="TreeGrafter"/>
</dbReference>
<dbReference type="Gene3D" id="1.10.510.10">
    <property type="entry name" value="Transferase(Phosphotransferase) domain 1"/>
    <property type="match status" value="1"/>
</dbReference>